<protein>
    <submittedName>
        <fullName evidence="2">Uncharacterized protein</fullName>
    </submittedName>
</protein>
<name>A0A5N6GVI9_ASPFL</name>
<keyword evidence="1" id="KW-0472">Membrane</keyword>
<feature type="transmembrane region" description="Helical" evidence="1">
    <location>
        <begin position="40"/>
        <end position="61"/>
    </location>
</feature>
<dbReference type="Proteomes" id="UP000325434">
    <property type="component" value="Unassembled WGS sequence"/>
</dbReference>
<keyword evidence="1" id="KW-0812">Transmembrane</keyword>
<reference evidence="2" key="1">
    <citation type="submission" date="2019-04" db="EMBL/GenBank/DDBJ databases">
        <title>Friends and foes A comparative genomics study of 23 Aspergillus species from section Flavi.</title>
        <authorList>
            <consortium name="DOE Joint Genome Institute"/>
            <person name="Kjaerbolling I."/>
            <person name="Vesth T."/>
            <person name="Frisvad J.C."/>
            <person name="Nybo J.L."/>
            <person name="Theobald S."/>
            <person name="Kildgaard S."/>
            <person name="Isbrandt T."/>
            <person name="Kuo A."/>
            <person name="Sato A."/>
            <person name="Lyhne E.K."/>
            <person name="Kogle M.E."/>
            <person name="Wiebenga A."/>
            <person name="Kun R.S."/>
            <person name="Lubbers R.J."/>
            <person name="Makela M.R."/>
            <person name="Barry K."/>
            <person name="Chovatia M."/>
            <person name="Clum A."/>
            <person name="Daum C."/>
            <person name="Haridas S."/>
            <person name="He G."/>
            <person name="LaButti K."/>
            <person name="Lipzen A."/>
            <person name="Mondo S."/>
            <person name="Riley R."/>
            <person name="Salamov A."/>
            <person name="Simmons B.A."/>
            <person name="Magnuson J.K."/>
            <person name="Henrissat B."/>
            <person name="Mortensen U.H."/>
            <person name="Larsen T.O."/>
            <person name="Devries R.P."/>
            <person name="Grigoriev I.V."/>
            <person name="Machida M."/>
            <person name="Baker S.E."/>
            <person name="Andersen M.R."/>
        </authorList>
    </citation>
    <scope>NUCLEOTIDE SEQUENCE [LARGE SCALE GENOMIC DNA]</scope>
    <source>
        <strain evidence="2">CBS 121.62</strain>
    </source>
</reference>
<evidence type="ECO:0000256" key="1">
    <source>
        <dbReference type="SAM" id="Phobius"/>
    </source>
</evidence>
<evidence type="ECO:0000313" key="2">
    <source>
        <dbReference type="EMBL" id="KAB8245817.1"/>
    </source>
</evidence>
<organism evidence="2">
    <name type="scientific">Aspergillus flavus</name>
    <dbReference type="NCBI Taxonomy" id="5059"/>
    <lineage>
        <taxon>Eukaryota</taxon>
        <taxon>Fungi</taxon>
        <taxon>Dikarya</taxon>
        <taxon>Ascomycota</taxon>
        <taxon>Pezizomycotina</taxon>
        <taxon>Eurotiomycetes</taxon>
        <taxon>Eurotiomycetidae</taxon>
        <taxon>Eurotiales</taxon>
        <taxon>Aspergillaceae</taxon>
        <taxon>Aspergillus</taxon>
        <taxon>Aspergillus subgen. Circumdati</taxon>
    </lineage>
</organism>
<sequence length="96" mass="11004">MSTLNRNWVVGSIVVRIGKLRGFQVAVDYIHYSLKSCREVLLQAPSPAFLTFAFLSAIHFFPRRLKKRYMRFFARRMSLISLYYSPCADGAALGPI</sequence>
<gene>
    <name evidence="2" type="ORF">BDV35DRAFT_355792</name>
</gene>
<proteinExistence type="predicted"/>
<dbReference type="AlphaFoldDB" id="A0A5N6GVI9"/>
<keyword evidence="1" id="KW-1133">Transmembrane helix</keyword>
<dbReference type="EMBL" id="ML734607">
    <property type="protein sequence ID" value="KAB8245817.1"/>
    <property type="molecule type" value="Genomic_DNA"/>
</dbReference>
<accession>A0A5N6GVI9</accession>